<evidence type="ECO:0000256" key="3">
    <source>
        <dbReference type="ARBA" id="ARBA00022845"/>
    </source>
</evidence>
<keyword evidence="4 5" id="KW-0694">RNA-binding</keyword>
<accession>A0A6G5QL43</accession>
<sequence>MLILARKEDESIMLGNDIKITVVGISKGGVKIGIDAPKNMMILRSELVEDVAAENKQALNGAGEASLKELSDKIVK</sequence>
<dbReference type="GO" id="GO:0006109">
    <property type="term" value="P:regulation of carbohydrate metabolic process"/>
    <property type="evidence" value="ECO:0007669"/>
    <property type="project" value="InterPro"/>
</dbReference>
<dbReference type="GO" id="GO:1902208">
    <property type="term" value="P:regulation of bacterial-type flagellum assembly"/>
    <property type="evidence" value="ECO:0007669"/>
    <property type="project" value="UniProtKB-UniRule"/>
</dbReference>
<dbReference type="GeneID" id="60990708"/>
<dbReference type="Pfam" id="PF02599">
    <property type="entry name" value="CsrA"/>
    <property type="match status" value="1"/>
</dbReference>
<dbReference type="SUPFAM" id="SSF117130">
    <property type="entry name" value="CsrA-like"/>
    <property type="match status" value="1"/>
</dbReference>
<keyword evidence="2 5" id="KW-0678">Repressor</keyword>
<dbReference type="NCBIfam" id="TIGR00202">
    <property type="entry name" value="csrA"/>
    <property type="match status" value="1"/>
</dbReference>
<dbReference type="PANTHER" id="PTHR34984:SF1">
    <property type="entry name" value="CARBON STORAGE REGULATOR"/>
    <property type="match status" value="1"/>
</dbReference>
<dbReference type="EMBL" id="CP012543">
    <property type="protein sequence ID" value="QCD46425.1"/>
    <property type="molecule type" value="Genomic_DNA"/>
</dbReference>
<dbReference type="AlphaFoldDB" id="A0A6G5QL43"/>
<dbReference type="InterPro" id="IPR036107">
    <property type="entry name" value="CsrA_sf"/>
</dbReference>
<dbReference type="GO" id="GO:0005829">
    <property type="term" value="C:cytosol"/>
    <property type="evidence" value="ECO:0007669"/>
    <property type="project" value="TreeGrafter"/>
</dbReference>
<dbReference type="Gene3D" id="2.60.40.4380">
    <property type="entry name" value="Translational regulator CsrA"/>
    <property type="match status" value="1"/>
</dbReference>
<comment type="function">
    <text evidence="5">A translational regulator that binds mRNA to regulate translation initiation and/or mRNA stability. Usually binds in the 5'-UTR at or near the Shine-Dalgarno sequence preventing ribosome-binding, thus repressing translation. Its main target seems to be the major flagellin gene, while its function is anatagonized by FliW.</text>
</comment>
<dbReference type="GO" id="GO:0048027">
    <property type="term" value="F:mRNA 5'-UTR binding"/>
    <property type="evidence" value="ECO:0007669"/>
    <property type="project" value="UniProtKB-UniRule"/>
</dbReference>
<name>A0A6G5QL43_CAMRE</name>
<dbReference type="GO" id="GO:0006402">
    <property type="term" value="P:mRNA catabolic process"/>
    <property type="evidence" value="ECO:0007669"/>
    <property type="project" value="InterPro"/>
</dbReference>
<keyword evidence="3 5" id="KW-0810">Translation regulation</keyword>
<evidence type="ECO:0000256" key="2">
    <source>
        <dbReference type="ARBA" id="ARBA00022491"/>
    </source>
</evidence>
<dbReference type="HAMAP" id="MF_00167">
    <property type="entry name" value="CsrA"/>
    <property type="match status" value="1"/>
</dbReference>
<evidence type="ECO:0000256" key="5">
    <source>
        <dbReference type="HAMAP-Rule" id="MF_00167"/>
    </source>
</evidence>
<dbReference type="FunFam" id="2.60.40.4380:FF:000002">
    <property type="entry name" value="Translational regulator CsrA"/>
    <property type="match status" value="1"/>
</dbReference>
<evidence type="ECO:0000313" key="7">
    <source>
        <dbReference type="Proteomes" id="UP000502377"/>
    </source>
</evidence>
<dbReference type="PANTHER" id="PTHR34984">
    <property type="entry name" value="CARBON STORAGE REGULATOR"/>
    <property type="match status" value="1"/>
</dbReference>
<evidence type="ECO:0000313" key="6">
    <source>
        <dbReference type="EMBL" id="QCD46425.1"/>
    </source>
</evidence>
<keyword evidence="1 5" id="KW-0963">Cytoplasm</keyword>
<dbReference type="RefSeq" id="WP_002946591.1">
    <property type="nucleotide sequence ID" value="NZ_CAURIV010000015.1"/>
</dbReference>
<evidence type="ECO:0000256" key="4">
    <source>
        <dbReference type="ARBA" id="ARBA00022884"/>
    </source>
</evidence>
<evidence type="ECO:0000256" key="1">
    <source>
        <dbReference type="ARBA" id="ARBA00022490"/>
    </source>
</evidence>
<protein>
    <recommendedName>
        <fullName evidence="5">Translational regulator CsrA</fullName>
    </recommendedName>
</protein>
<dbReference type="Proteomes" id="UP000502377">
    <property type="component" value="Chromosome"/>
</dbReference>
<proteinExistence type="inferred from homology"/>
<comment type="subcellular location">
    <subcellularLocation>
        <location evidence="5">Cytoplasm</location>
    </subcellularLocation>
</comment>
<reference evidence="6 7" key="1">
    <citation type="submission" date="2016-07" db="EMBL/GenBank/DDBJ databases">
        <title>Comparative genomics of the Campylobacter concisus group.</title>
        <authorList>
            <person name="Miller W.G."/>
            <person name="Yee E."/>
            <person name="Chapman M.H."/>
            <person name="Huynh S."/>
            <person name="Bono J.L."/>
            <person name="On S.L.W."/>
            <person name="StLeger J."/>
            <person name="Foster G."/>
            <person name="Parker C.T."/>
        </authorList>
    </citation>
    <scope>NUCLEOTIDE SEQUENCE [LARGE SCALE GENOMIC DNA]</scope>
    <source>
        <strain evidence="6 7">ATCC 33238</strain>
    </source>
</reference>
<dbReference type="KEGG" id="crx:CRECT_0746"/>
<dbReference type="InterPro" id="IPR003751">
    <property type="entry name" value="CsrA"/>
</dbReference>
<dbReference type="GO" id="GO:0044781">
    <property type="term" value="P:bacterial-type flagellum organization"/>
    <property type="evidence" value="ECO:0007669"/>
    <property type="project" value="UniProtKB-KW"/>
</dbReference>
<gene>
    <name evidence="5 6" type="primary">csrA</name>
    <name evidence="6" type="ORF">CRECT_0746</name>
</gene>
<comment type="subunit">
    <text evidence="5">Homodimer; the beta-strands of each monomer intercalate to form a hydrophobic core, while the alpha-helices form wings that extend away from the core.</text>
</comment>
<organism evidence="6 7">
    <name type="scientific">Campylobacter rectus</name>
    <name type="common">Wolinella recta</name>
    <dbReference type="NCBI Taxonomy" id="203"/>
    <lineage>
        <taxon>Bacteria</taxon>
        <taxon>Pseudomonadati</taxon>
        <taxon>Campylobacterota</taxon>
        <taxon>Epsilonproteobacteria</taxon>
        <taxon>Campylobacterales</taxon>
        <taxon>Campylobacteraceae</taxon>
        <taxon>Campylobacter</taxon>
    </lineage>
</organism>
<keyword evidence="5" id="KW-1005">Bacterial flagellum biogenesis</keyword>
<dbReference type="GO" id="GO:0045947">
    <property type="term" value="P:negative regulation of translational initiation"/>
    <property type="evidence" value="ECO:0007669"/>
    <property type="project" value="UniProtKB-UniRule"/>
</dbReference>
<comment type="similarity">
    <text evidence="5">Belongs to the CsrA/RsmA family.</text>
</comment>